<evidence type="ECO:0000313" key="19">
    <source>
        <dbReference type="EMBL" id="VDL17734.1"/>
    </source>
</evidence>
<protein>
    <recommendedName>
        <fullName evidence="7">acylaminoacyl-peptidase</fullName>
        <ecNumber evidence="7">3.4.19.1</ecNumber>
    </recommendedName>
</protein>
<evidence type="ECO:0000256" key="8">
    <source>
        <dbReference type="ARBA" id="ARBA00022490"/>
    </source>
</evidence>
<name>A0A158QBZ8_HYMDI</name>
<dbReference type="InterPro" id="IPR045550">
    <property type="entry name" value="AARE_N"/>
</dbReference>
<evidence type="ECO:0000259" key="18">
    <source>
        <dbReference type="SMART" id="SM00559"/>
    </source>
</evidence>
<comment type="subcellular location">
    <subcellularLocation>
        <location evidence="3">Cytoplasm</location>
    </subcellularLocation>
    <subcellularLocation>
        <location evidence="2">Nucleus</location>
    </subcellularLocation>
</comment>
<evidence type="ECO:0000256" key="9">
    <source>
        <dbReference type="ARBA" id="ARBA00022741"/>
    </source>
</evidence>
<dbReference type="GO" id="GO:0000723">
    <property type="term" value="P:telomere maintenance"/>
    <property type="evidence" value="ECO:0007669"/>
    <property type="project" value="InterPro"/>
</dbReference>
<dbReference type="EMBL" id="UYSG01000105">
    <property type="protein sequence ID" value="VDL17734.1"/>
    <property type="molecule type" value="Genomic_DNA"/>
</dbReference>
<dbReference type="InterPro" id="IPR005160">
    <property type="entry name" value="Ku_C"/>
</dbReference>
<dbReference type="Gene3D" id="1.10.1600.10">
    <property type="match status" value="1"/>
</dbReference>
<dbReference type="Pfam" id="PF00326">
    <property type="entry name" value="Peptidase_S9"/>
    <property type="match status" value="2"/>
</dbReference>
<dbReference type="NCBIfam" id="TIGR00578">
    <property type="entry name" value="ku70"/>
    <property type="match status" value="1"/>
</dbReference>
<dbReference type="InterPro" id="IPR027388">
    <property type="entry name" value="Ku70_bridge/pillars_dom_sf"/>
</dbReference>
<evidence type="ECO:0000256" key="14">
    <source>
        <dbReference type="ARBA" id="ARBA00023125"/>
    </source>
</evidence>
<evidence type="ECO:0000256" key="6">
    <source>
        <dbReference type="ARBA" id="ARBA00011881"/>
    </source>
</evidence>
<dbReference type="CDD" id="cd00788">
    <property type="entry name" value="KU70"/>
    <property type="match status" value="1"/>
</dbReference>
<dbReference type="GO" id="GO:0006303">
    <property type="term" value="P:double-strand break repair via nonhomologous end joining"/>
    <property type="evidence" value="ECO:0007669"/>
    <property type="project" value="InterPro"/>
</dbReference>
<dbReference type="STRING" id="6216.A0A158QBZ8"/>
<evidence type="ECO:0000256" key="13">
    <source>
        <dbReference type="ARBA" id="ARBA00022840"/>
    </source>
</evidence>
<dbReference type="GO" id="GO:0003678">
    <property type="term" value="F:DNA helicase activity"/>
    <property type="evidence" value="ECO:0007669"/>
    <property type="project" value="InterPro"/>
</dbReference>
<evidence type="ECO:0000256" key="11">
    <source>
        <dbReference type="ARBA" id="ARBA00022801"/>
    </source>
</evidence>
<reference evidence="19 20" key="2">
    <citation type="submission" date="2018-11" db="EMBL/GenBank/DDBJ databases">
        <authorList>
            <consortium name="Pathogen Informatics"/>
        </authorList>
    </citation>
    <scope>NUCLEOTIDE SEQUENCE [LARGE SCALE GENOMIC DNA]</scope>
</reference>
<dbReference type="Pfam" id="PF19283">
    <property type="entry name" value="APEH_N"/>
    <property type="match status" value="1"/>
</dbReference>
<dbReference type="InterPro" id="IPR029058">
    <property type="entry name" value="AB_hydrolase_fold"/>
</dbReference>
<dbReference type="InterPro" id="IPR001375">
    <property type="entry name" value="Peptidase_S9_cat"/>
</dbReference>
<feature type="domain" description="Ku" evidence="18">
    <location>
        <begin position="1098"/>
        <end position="1245"/>
    </location>
</feature>
<keyword evidence="9" id="KW-0547">Nucleotide-binding</keyword>
<comment type="similarity">
    <text evidence="5">Belongs to the peptidase S9C family.</text>
</comment>
<keyword evidence="8" id="KW-0963">Cytoplasm</keyword>
<evidence type="ECO:0000256" key="17">
    <source>
        <dbReference type="ARBA" id="ARBA00023242"/>
    </source>
</evidence>
<dbReference type="OrthoDB" id="3249161at2759"/>
<dbReference type="InterPro" id="IPR006164">
    <property type="entry name" value="DNA_bd_Ku70/Ku80"/>
</dbReference>
<dbReference type="GO" id="GO:0005737">
    <property type="term" value="C:cytoplasm"/>
    <property type="evidence" value="ECO:0007669"/>
    <property type="project" value="UniProtKB-SubCell"/>
</dbReference>
<dbReference type="InterPro" id="IPR036465">
    <property type="entry name" value="vWFA_dom_sf"/>
</dbReference>
<dbReference type="SUPFAM" id="SSF82171">
    <property type="entry name" value="DPP6 N-terminal domain-like"/>
    <property type="match status" value="1"/>
</dbReference>
<dbReference type="PANTHER" id="PTHR42776:SF4">
    <property type="entry name" value="ACYLAMINO-ACID-RELEASING ENZYME"/>
    <property type="match status" value="1"/>
</dbReference>
<evidence type="ECO:0000256" key="5">
    <source>
        <dbReference type="ARBA" id="ARBA00010040"/>
    </source>
</evidence>
<keyword evidence="15" id="KW-0233">DNA recombination</keyword>
<gene>
    <name evidence="19" type="ORF">HDID_LOCUS736</name>
</gene>
<comment type="similarity">
    <text evidence="4">Belongs to the ku70 family.</text>
</comment>
<dbReference type="GO" id="GO:0043564">
    <property type="term" value="C:Ku70:Ku80 complex"/>
    <property type="evidence" value="ECO:0007669"/>
    <property type="project" value="InterPro"/>
</dbReference>
<evidence type="ECO:0000256" key="10">
    <source>
        <dbReference type="ARBA" id="ARBA00022763"/>
    </source>
</evidence>
<dbReference type="GO" id="GO:0008242">
    <property type="term" value="F:omega peptidase activity"/>
    <property type="evidence" value="ECO:0007669"/>
    <property type="project" value="UniProtKB-EC"/>
</dbReference>
<dbReference type="Gene3D" id="2.40.290.10">
    <property type="match status" value="1"/>
</dbReference>
<keyword evidence="11" id="KW-0378">Hydrolase</keyword>
<dbReference type="GO" id="GO:0004252">
    <property type="term" value="F:serine-type endopeptidase activity"/>
    <property type="evidence" value="ECO:0007669"/>
    <property type="project" value="TreeGrafter"/>
</dbReference>
<dbReference type="GO" id="GO:0006310">
    <property type="term" value="P:DNA recombination"/>
    <property type="evidence" value="ECO:0007669"/>
    <property type="project" value="UniProtKB-KW"/>
</dbReference>
<keyword evidence="13" id="KW-0067">ATP-binding</keyword>
<reference evidence="21" key="1">
    <citation type="submission" date="2016-04" db="UniProtKB">
        <authorList>
            <consortium name="WormBaseParasite"/>
        </authorList>
    </citation>
    <scope>IDENTIFICATION</scope>
</reference>
<dbReference type="Gene3D" id="3.40.50.410">
    <property type="entry name" value="von Willebrand factor, type A domain"/>
    <property type="match status" value="1"/>
</dbReference>
<evidence type="ECO:0000256" key="2">
    <source>
        <dbReference type="ARBA" id="ARBA00004123"/>
    </source>
</evidence>
<dbReference type="InterPro" id="IPR016194">
    <property type="entry name" value="SPOC-like_C_dom_sf"/>
</dbReference>
<dbReference type="Gene3D" id="1.10.720.30">
    <property type="entry name" value="SAP domain"/>
    <property type="match status" value="1"/>
</dbReference>
<dbReference type="Pfam" id="PF02735">
    <property type="entry name" value="Ku"/>
    <property type="match status" value="1"/>
</dbReference>
<dbReference type="Proteomes" id="UP000274504">
    <property type="component" value="Unassembled WGS sequence"/>
</dbReference>
<comment type="catalytic activity">
    <reaction evidence="1">
        <text>Cleavage of an N-acetyl or N-formyl amino acid from the N-terminus of a polypeptide.</text>
        <dbReference type="EC" id="3.4.19.1"/>
    </reaction>
</comment>
<evidence type="ECO:0000256" key="3">
    <source>
        <dbReference type="ARBA" id="ARBA00004496"/>
    </source>
</evidence>
<dbReference type="GO" id="GO:0003684">
    <property type="term" value="F:damaged DNA binding"/>
    <property type="evidence" value="ECO:0007669"/>
    <property type="project" value="InterPro"/>
</dbReference>
<evidence type="ECO:0000256" key="15">
    <source>
        <dbReference type="ARBA" id="ARBA00023172"/>
    </source>
</evidence>
<dbReference type="Pfam" id="PF03730">
    <property type="entry name" value="Ku_C"/>
    <property type="match status" value="1"/>
</dbReference>
<dbReference type="Gene3D" id="3.40.50.1820">
    <property type="entry name" value="alpha/beta hydrolase"/>
    <property type="match status" value="1"/>
</dbReference>
<keyword evidence="12" id="KW-0347">Helicase</keyword>
<dbReference type="InterPro" id="IPR036361">
    <property type="entry name" value="SAP_dom_sf"/>
</dbReference>
<keyword evidence="10" id="KW-0227">DNA damage</keyword>
<dbReference type="SUPFAM" id="SSF50993">
    <property type="entry name" value="Peptidase/esterase 'gauge' domain"/>
    <property type="match status" value="1"/>
</dbReference>
<dbReference type="PANTHER" id="PTHR42776">
    <property type="entry name" value="SERINE PEPTIDASE S9 FAMILY MEMBER"/>
    <property type="match status" value="1"/>
</dbReference>
<dbReference type="SUPFAM" id="SSF53474">
    <property type="entry name" value="alpha/beta-Hydrolases"/>
    <property type="match status" value="1"/>
</dbReference>
<comment type="subunit">
    <text evidence="6">Homotetramer.</text>
</comment>
<sequence>MQATEALEAISPTEAKQTEWDSMGVVWTAFTLLDVHTKWKLLDSIRNDFIIMDKVYHAHCQEEHDETGPKVLFDIEDGLTRVVFTEYTLPSRALAESGSMKASSAIPGTFAHVFSLQSGRLLKTIKLPIEQGKNSPACHGKVFASGDPSEPFSACRFCPTNPKKLVYLAEYICNEGKEEKELSDGNTILSPKSSFVYKETWGEGLSSIIQPVICTLDLETEEVECVQSRLEKIVPDAKNWSYDDPHYTPDGKGLVFVVYDNEPYRLGLIYCYQRESRLMYWDFESSSIQCLSRDGHAVRWPRFSPDNSKLIWFEIPAGGPHGQCFSMLYQDWPPKHSEPKIVVPLIANPKTALDFPGLFLCDGVPERCFTADSKGVILSSNWRSEKVLIHVTLDSSSLGKITRFPSPLGSIEKCNAYGYGTVSLMDVKGDFMVVGASAPTVPSFLSITKVSPSAIDGTRWLNLSVSGENDHSLLLKGLSWKVLQHTATSAKDARFGVSNFESILIYPKTGSTALQFNSSLETEFDHKQMKWDRTRGLIVIPHGGPHSAFTTEWLPLLTSYIASGFACLLVNYRGSTGYGNCSVYSLPGKCGENDVADCVQDALNDLEIPDLPCFIHGGSHGGFLVLHLAGRYPSLYRAVVARNPVTNLVSMLSTTDIPDWCWTEAGLGLDESKIDSEHPEHLCHEWNYKSKFCPTDPDQLARLAKCSPITYISSKWSVPTLMCIGAKDRRVPNEQGLTFMRALKAQLGKKADEKTCQTLCFPTEAHPIQSPAAVKDNFVRAVEWYYQALGLLPTTRDGVIFLIDCTATMASEKVPEDQVREDAYTGLKLALLCCRNFMQNKALSSPDDMVGLVFMRTTLDQTDAPRILEVEKLHEMDPEKFDAIYGSLPAGESYPIHEALWTYMFFHLLSSAQLSELVVLFKGRVLKKTLGYKRIFLITDDPDPVGNKDQLKRQAILKANDLRQSGIDIEVIPIQQEGIDFQMGTFYDSLLATESENDSAPTERVNSIDKLLTWEKSQEPGRRRLGRLPFYLVPMTPTTLSKMNNDVTPTLAFGVSAYCLVRRAPFPKSVRMYSKTNETVVSKRRFYKVRKDGKPDLDNIVMPQDIEKGLRIGSRTLRFEQNEMSGRVRQIIPIGIHLLGFKPLDKLKPWCQTKATQFLYPEETMAKDSTLWFTTLLSSCLRKKVFGVALYVQRQGSSPNLIALVPQAEELDENGGQVASPGFHILYLPFREDFKKLVLPKHLPAGSEEVNAAKEVIRKMSTKYYPDAISNPTLLKYYAELEALTLERTEVNEAIDHTQPDVERIQKHAGKEIGKFIDLISQAEGDTPFASPSKKTAAPVTTLTLKELQDHAESGKLAKLTVPVLKQCITMLKVKPASNKKADLLAAIVDYFDT</sequence>
<evidence type="ECO:0000313" key="21">
    <source>
        <dbReference type="WBParaSite" id="HDID_0000073501-mRNA-1"/>
    </source>
</evidence>
<dbReference type="InterPro" id="IPR047087">
    <property type="entry name" value="KU70_core_dom"/>
</dbReference>
<keyword evidence="14" id="KW-0238">DNA-binding</keyword>
<dbReference type="GO" id="GO:0042162">
    <property type="term" value="F:telomeric DNA binding"/>
    <property type="evidence" value="ECO:0007669"/>
    <property type="project" value="InterPro"/>
</dbReference>
<dbReference type="GO" id="GO:0005524">
    <property type="term" value="F:ATP binding"/>
    <property type="evidence" value="ECO:0007669"/>
    <property type="project" value="UniProtKB-KW"/>
</dbReference>
<dbReference type="EC" id="3.4.19.1" evidence="7"/>
<evidence type="ECO:0000256" key="7">
    <source>
        <dbReference type="ARBA" id="ARBA00012917"/>
    </source>
</evidence>
<evidence type="ECO:0000256" key="12">
    <source>
        <dbReference type="ARBA" id="ARBA00022806"/>
    </source>
</evidence>
<keyword evidence="16" id="KW-0234">DNA repair</keyword>
<keyword evidence="17" id="KW-0539">Nucleus</keyword>
<dbReference type="InterPro" id="IPR006165">
    <property type="entry name" value="Ku70"/>
</dbReference>
<dbReference type="InterPro" id="IPR005161">
    <property type="entry name" value="Ku_N"/>
</dbReference>
<evidence type="ECO:0000313" key="20">
    <source>
        <dbReference type="Proteomes" id="UP000274504"/>
    </source>
</evidence>
<evidence type="ECO:0000256" key="16">
    <source>
        <dbReference type="ARBA" id="ARBA00023204"/>
    </source>
</evidence>
<proteinExistence type="inferred from homology"/>
<dbReference type="WBParaSite" id="HDID_0000073501-mRNA-1">
    <property type="protein sequence ID" value="HDID_0000073501-mRNA-1"/>
    <property type="gene ID" value="HDID_0000073501"/>
</dbReference>
<evidence type="ECO:0000256" key="1">
    <source>
        <dbReference type="ARBA" id="ARBA00000721"/>
    </source>
</evidence>
<accession>A0A158QBZ8</accession>
<dbReference type="Gene3D" id="4.10.970.10">
    <property type="entry name" value="Ku70, bridge and pillars"/>
    <property type="match status" value="1"/>
</dbReference>
<dbReference type="SMART" id="SM00559">
    <property type="entry name" value="Ku78"/>
    <property type="match status" value="1"/>
</dbReference>
<evidence type="ECO:0000256" key="4">
    <source>
        <dbReference type="ARBA" id="ARBA00005240"/>
    </source>
</evidence>
<organism evidence="21">
    <name type="scientific">Hymenolepis diminuta</name>
    <name type="common">Rat tapeworm</name>
    <dbReference type="NCBI Taxonomy" id="6216"/>
    <lineage>
        <taxon>Eukaryota</taxon>
        <taxon>Metazoa</taxon>
        <taxon>Spiralia</taxon>
        <taxon>Lophotrochozoa</taxon>
        <taxon>Platyhelminthes</taxon>
        <taxon>Cestoda</taxon>
        <taxon>Eucestoda</taxon>
        <taxon>Cyclophyllidea</taxon>
        <taxon>Hymenolepididae</taxon>
        <taxon>Hymenolepis</taxon>
    </lineage>
</organism>
<dbReference type="SUPFAM" id="SSF53300">
    <property type="entry name" value="vWA-like"/>
    <property type="match status" value="1"/>
</dbReference>
<dbReference type="Pfam" id="PF03731">
    <property type="entry name" value="Ku_N"/>
    <property type="match status" value="1"/>
</dbReference>
<dbReference type="SUPFAM" id="SSF100939">
    <property type="entry name" value="SPOC domain-like"/>
    <property type="match status" value="1"/>
</dbReference>
<dbReference type="GO" id="GO:0006508">
    <property type="term" value="P:proteolysis"/>
    <property type="evidence" value="ECO:0007669"/>
    <property type="project" value="InterPro"/>
</dbReference>